<feature type="region of interest" description="Disordered" evidence="1">
    <location>
        <begin position="465"/>
        <end position="489"/>
    </location>
</feature>
<comment type="caution">
    <text evidence="2">The sequence shown here is derived from an EMBL/GenBank/DDBJ whole genome shotgun (WGS) entry which is preliminary data.</text>
</comment>
<feature type="region of interest" description="Disordered" evidence="1">
    <location>
        <begin position="280"/>
        <end position="314"/>
    </location>
</feature>
<feature type="compositionally biased region" description="Acidic residues" evidence="1">
    <location>
        <begin position="475"/>
        <end position="489"/>
    </location>
</feature>
<feature type="compositionally biased region" description="Low complexity" evidence="1">
    <location>
        <begin position="1"/>
        <end position="18"/>
    </location>
</feature>
<feature type="region of interest" description="Disordered" evidence="1">
    <location>
        <begin position="1"/>
        <end position="106"/>
    </location>
</feature>
<name>A0ABR4CPE3_9HELO</name>
<proteinExistence type="predicted"/>
<keyword evidence="3" id="KW-1185">Reference proteome</keyword>
<organism evidence="2 3">
    <name type="scientific">Oculimacula yallundae</name>
    <dbReference type="NCBI Taxonomy" id="86028"/>
    <lineage>
        <taxon>Eukaryota</taxon>
        <taxon>Fungi</taxon>
        <taxon>Dikarya</taxon>
        <taxon>Ascomycota</taxon>
        <taxon>Pezizomycotina</taxon>
        <taxon>Leotiomycetes</taxon>
        <taxon>Helotiales</taxon>
        <taxon>Ploettnerulaceae</taxon>
        <taxon>Oculimacula</taxon>
    </lineage>
</organism>
<feature type="compositionally biased region" description="Low complexity" evidence="1">
    <location>
        <begin position="81"/>
        <end position="92"/>
    </location>
</feature>
<evidence type="ECO:0000313" key="3">
    <source>
        <dbReference type="Proteomes" id="UP001595075"/>
    </source>
</evidence>
<gene>
    <name evidence="2" type="ORF">VTL71DRAFT_13081</name>
</gene>
<evidence type="ECO:0000313" key="2">
    <source>
        <dbReference type="EMBL" id="KAL2071846.1"/>
    </source>
</evidence>
<dbReference type="Proteomes" id="UP001595075">
    <property type="component" value="Unassembled WGS sequence"/>
</dbReference>
<reference evidence="2 3" key="1">
    <citation type="journal article" date="2024" name="Commun. Biol.">
        <title>Comparative genomic analysis of thermophilic fungi reveals convergent evolutionary adaptations and gene losses.</title>
        <authorList>
            <person name="Steindorff A.S."/>
            <person name="Aguilar-Pontes M.V."/>
            <person name="Robinson A.J."/>
            <person name="Andreopoulos B."/>
            <person name="LaButti K."/>
            <person name="Kuo A."/>
            <person name="Mondo S."/>
            <person name="Riley R."/>
            <person name="Otillar R."/>
            <person name="Haridas S."/>
            <person name="Lipzen A."/>
            <person name="Grimwood J."/>
            <person name="Schmutz J."/>
            <person name="Clum A."/>
            <person name="Reid I.D."/>
            <person name="Moisan M.C."/>
            <person name="Butler G."/>
            <person name="Nguyen T.T.M."/>
            <person name="Dewar K."/>
            <person name="Conant G."/>
            <person name="Drula E."/>
            <person name="Henrissat B."/>
            <person name="Hansel C."/>
            <person name="Singer S."/>
            <person name="Hutchinson M.I."/>
            <person name="de Vries R.P."/>
            <person name="Natvig D.O."/>
            <person name="Powell A.J."/>
            <person name="Tsang A."/>
            <person name="Grigoriev I.V."/>
        </authorList>
    </citation>
    <scope>NUCLEOTIDE SEQUENCE [LARGE SCALE GENOMIC DNA]</scope>
    <source>
        <strain evidence="2 3">CBS 494.80</strain>
    </source>
</reference>
<feature type="compositionally biased region" description="Low complexity" evidence="1">
    <location>
        <begin position="29"/>
        <end position="57"/>
    </location>
</feature>
<dbReference type="EMBL" id="JAZHXI010000005">
    <property type="protein sequence ID" value="KAL2071846.1"/>
    <property type="molecule type" value="Genomic_DNA"/>
</dbReference>
<protein>
    <submittedName>
        <fullName evidence="2">Uncharacterized protein</fullName>
    </submittedName>
</protein>
<evidence type="ECO:0000256" key="1">
    <source>
        <dbReference type="SAM" id="MobiDB-lite"/>
    </source>
</evidence>
<feature type="compositionally biased region" description="Polar residues" evidence="1">
    <location>
        <begin position="19"/>
        <end position="28"/>
    </location>
</feature>
<sequence length="749" mass="81521">MDASKSSSSSAAPSSAPSQTNMDTSALLSPSPIAAIHPAPLEPLSPEALSSPSTSPPTKKRKMIQELRAMMGDSAPRELLSPTPTSPSTSSPSSPPTITGPQDSESKSILDHAATLAMILERTAKLEAAPSSTNSNTDTRVSLASQYNAMTKKKGKKTFQRPCAGAAKCKNVLCNHVYAPVGALTRDTSLNFTVDANIDSRVLKMLMDKSEKDGFLVSFEYATKMLQKNQYKLVPALKAIKDDIISRETKLHNTGRVNIPYEHATMDACLYTKASPGSCARHQASKSTDPVSSSSSAPLYHVPNPIHHPSLPPSTRDTMITMLESEDKNLAECLTHGWNSLYGQIILDNRSRTKADREYAFGVYRAEAQFRVDRQTMWDELGEENATEEEREECMRDWEEENRPPSFVGGGMGDAGEVKRAFRDSPWMPKADVDAANQNAGPSPRIVAQSRSYHHPRATVVNDAQAKNAKLAPIQEDDDDDEYNVSDGDGDGDSIIAVNGDAEEVAIPTEPQIIQDLVNKISDLGLKSSDSLDDDRVSVLNGVRLAELLDELFKMICHVGEKITDEDTRRAVKKAWTAIDFTGGLLSRAIDLAIIQYRGLMEGALCGKLGRAIQLAVLLDGAFASLDLENYVLDPEAKGGRVADKKLQGMMKECLELSLKVCAWPTDMSREGINILRLQLGAQPLSEQMEMKYIRLACSDPPFSTMDLTNAKIYSQIIVAAGKIDDLMVSFGQDARKMAKPKVVSGGKP</sequence>
<accession>A0ABR4CPE3</accession>
<feature type="compositionally biased region" description="Low complexity" evidence="1">
    <location>
        <begin position="285"/>
        <end position="296"/>
    </location>
</feature>